<proteinExistence type="predicted"/>
<reference evidence="2" key="1">
    <citation type="submission" date="2022-11" db="UniProtKB">
        <authorList>
            <consortium name="WormBaseParasite"/>
        </authorList>
    </citation>
    <scope>IDENTIFICATION</scope>
</reference>
<evidence type="ECO:0000313" key="1">
    <source>
        <dbReference type="Proteomes" id="UP000887565"/>
    </source>
</evidence>
<dbReference type="AlphaFoldDB" id="A0A915J114"/>
<dbReference type="Proteomes" id="UP000887565">
    <property type="component" value="Unplaced"/>
</dbReference>
<keyword evidence="1" id="KW-1185">Reference proteome</keyword>
<protein>
    <submittedName>
        <fullName evidence="2">Uncharacterized protein</fullName>
    </submittedName>
</protein>
<sequence length="134" mass="14825">MEHLVNHGCPDDKLAVVFDVVIQKTIFGEENRRMFCSIACLEGGNDFGNSWMSGLCLLGFFMGGGGCGFNGRGHIVGGQWHVIGECGLTDEFLCHCMGDSIDVPIDFVVWRCHYWEYIGYGQVGARYCTSRAEV</sequence>
<accession>A0A915J114</accession>
<dbReference type="WBParaSite" id="nRc.2.0.1.t20080-RA">
    <property type="protein sequence ID" value="nRc.2.0.1.t20080-RA"/>
    <property type="gene ID" value="nRc.2.0.1.g20080"/>
</dbReference>
<name>A0A915J114_ROMCU</name>
<evidence type="ECO:0000313" key="2">
    <source>
        <dbReference type="WBParaSite" id="nRc.2.0.1.t20080-RA"/>
    </source>
</evidence>
<organism evidence="1 2">
    <name type="scientific">Romanomermis culicivorax</name>
    <name type="common">Nematode worm</name>
    <dbReference type="NCBI Taxonomy" id="13658"/>
    <lineage>
        <taxon>Eukaryota</taxon>
        <taxon>Metazoa</taxon>
        <taxon>Ecdysozoa</taxon>
        <taxon>Nematoda</taxon>
        <taxon>Enoplea</taxon>
        <taxon>Dorylaimia</taxon>
        <taxon>Mermithida</taxon>
        <taxon>Mermithoidea</taxon>
        <taxon>Mermithidae</taxon>
        <taxon>Romanomermis</taxon>
    </lineage>
</organism>